<evidence type="ECO:0000256" key="6">
    <source>
        <dbReference type="ARBA" id="ARBA00022964"/>
    </source>
</evidence>
<evidence type="ECO:0000256" key="5">
    <source>
        <dbReference type="ARBA" id="ARBA00022723"/>
    </source>
</evidence>
<dbReference type="GO" id="GO:0005506">
    <property type="term" value="F:iron ion binding"/>
    <property type="evidence" value="ECO:0007669"/>
    <property type="project" value="UniProtKB-ARBA"/>
</dbReference>
<evidence type="ECO:0000256" key="2">
    <source>
        <dbReference type="ARBA" id="ARBA00004063"/>
    </source>
</evidence>
<evidence type="ECO:0000256" key="11">
    <source>
        <dbReference type="SAM" id="MobiDB-lite"/>
    </source>
</evidence>
<evidence type="ECO:0000256" key="10">
    <source>
        <dbReference type="NCBIfam" id="TIGR02408"/>
    </source>
</evidence>
<accession>A0A542XGP4</accession>
<dbReference type="EC" id="1.14.11.55" evidence="10"/>
<evidence type="ECO:0000256" key="3">
    <source>
        <dbReference type="ARBA" id="ARBA00007851"/>
    </source>
</evidence>
<dbReference type="OrthoDB" id="2573519at2"/>
<dbReference type="EMBL" id="VFOK01000001">
    <property type="protein sequence ID" value="TQL34957.1"/>
    <property type="molecule type" value="Genomic_DNA"/>
</dbReference>
<organism evidence="12 13">
    <name type="scientific">Barrientosiimonas humi</name>
    <dbReference type="NCBI Taxonomy" id="999931"/>
    <lineage>
        <taxon>Bacteria</taxon>
        <taxon>Bacillati</taxon>
        <taxon>Actinomycetota</taxon>
        <taxon>Actinomycetes</taxon>
        <taxon>Micrococcales</taxon>
        <taxon>Dermacoccaceae</taxon>
        <taxon>Barrientosiimonas</taxon>
    </lineage>
</organism>
<keyword evidence="8" id="KW-0408">Iron</keyword>
<dbReference type="Gene3D" id="2.60.120.620">
    <property type="entry name" value="q2cbj1_9rhob like domain"/>
    <property type="match status" value="1"/>
</dbReference>
<feature type="region of interest" description="Disordered" evidence="11">
    <location>
        <begin position="1"/>
        <end position="26"/>
    </location>
</feature>
<comment type="subunit">
    <text evidence="4">Homodimer.</text>
</comment>
<evidence type="ECO:0000313" key="12">
    <source>
        <dbReference type="EMBL" id="TQL34957.1"/>
    </source>
</evidence>
<proteinExistence type="inferred from homology"/>
<dbReference type="InterPro" id="IPR012774">
    <property type="entry name" value="EctD"/>
</dbReference>
<protein>
    <recommendedName>
        <fullName evidence="10">Ectoine hydroxylase</fullName>
        <ecNumber evidence="10">1.14.11.55</ecNumber>
    </recommendedName>
</protein>
<keyword evidence="7" id="KW-0560">Oxidoreductase</keyword>
<dbReference type="PANTHER" id="PTHR20883">
    <property type="entry name" value="PHYTANOYL-COA DIOXYGENASE DOMAIN CONTAINING 1"/>
    <property type="match status" value="1"/>
</dbReference>
<comment type="catalytic activity">
    <reaction evidence="9">
        <text>L-ectoine + 2-oxoglutarate + O2 = 5-hydroxyectoine + succinate + CO2</text>
        <dbReference type="Rhea" id="RHEA:45740"/>
        <dbReference type="ChEBI" id="CHEBI:15379"/>
        <dbReference type="ChEBI" id="CHEBI:16526"/>
        <dbReference type="ChEBI" id="CHEBI:16810"/>
        <dbReference type="ChEBI" id="CHEBI:30031"/>
        <dbReference type="ChEBI" id="CHEBI:58515"/>
        <dbReference type="ChEBI" id="CHEBI:85413"/>
        <dbReference type="EC" id="1.14.11.55"/>
    </reaction>
</comment>
<keyword evidence="5" id="KW-0479">Metal-binding</keyword>
<dbReference type="NCBIfam" id="TIGR02408">
    <property type="entry name" value="ectoine_ThpD"/>
    <property type="match status" value="1"/>
</dbReference>
<sequence length="329" mass="35952">MNQPDRDSPPGGSLSVCPRERVTTERTELTISTDTTTDLYPTRQAAQPTVLDRTEPVVHGSAGDGPFDAAGLADLERTGYAQIPDLVTADEVARMNAELERLAQDPKVLDDERTIVEADSVADIAVRSIFQVHETNEVFRAIAHDPRVVDRARQVLGSDVYLHQSRVNFKPGFFGKDFSWHSDFETWHAEDGMPTPRAISVSISLTDNYTFNGPLMIMPGSHRKYVSCVGETPDDNYKQSLVMQGAGTPDRAVLEEFAQTYGIDVLTGSAGGATMFDSNCMHASNGNVTPFARSNVFLVFNSVENACVEPFAAPTPRPDFLGARDHTAI</sequence>
<dbReference type="Pfam" id="PF05721">
    <property type="entry name" value="PhyH"/>
    <property type="match status" value="1"/>
</dbReference>
<dbReference type="AlphaFoldDB" id="A0A542XGP4"/>
<dbReference type="GO" id="GO:0016706">
    <property type="term" value="F:2-oxoglutarate-dependent dioxygenase activity"/>
    <property type="evidence" value="ECO:0007669"/>
    <property type="project" value="InterPro"/>
</dbReference>
<evidence type="ECO:0000256" key="1">
    <source>
        <dbReference type="ARBA" id="ARBA00001954"/>
    </source>
</evidence>
<evidence type="ECO:0000256" key="7">
    <source>
        <dbReference type="ARBA" id="ARBA00023002"/>
    </source>
</evidence>
<gene>
    <name evidence="12" type="ORF">FB554_3140</name>
</gene>
<comment type="cofactor">
    <cofactor evidence="1">
        <name>Fe(2+)</name>
        <dbReference type="ChEBI" id="CHEBI:29033"/>
    </cofactor>
</comment>
<evidence type="ECO:0000256" key="4">
    <source>
        <dbReference type="ARBA" id="ARBA00011738"/>
    </source>
</evidence>
<keyword evidence="13" id="KW-1185">Reference proteome</keyword>
<evidence type="ECO:0000313" key="13">
    <source>
        <dbReference type="Proteomes" id="UP000318336"/>
    </source>
</evidence>
<evidence type="ECO:0000256" key="9">
    <source>
        <dbReference type="ARBA" id="ARBA00049228"/>
    </source>
</evidence>
<dbReference type="InterPro" id="IPR008775">
    <property type="entry name" value="Phytyl_CoA_dOase-like"/>
</dbReference>
<dbReference type="Proteomes" id="UP000318336">
    <property type="component" value="Unassembled WGS sequence"/>
</dbReference>
<comment type="caution">
    <text evidence="12">The sequence shown here is derived from an EMBL/GenBank/DDBJ whole genome shotgun (WGS) entry which is preliminary data.</text>
</comment>
<comment type="function">
    <text evidence="2">Involved in the biosynthesis of 5-hydroxyectoine, called compatible solute, which helps organisms to survive extreme osmotic stress by acting as a highly soluble organic osmolyte. Catalyzes the 2-oxoglutarate-dependent selective hydroxylation of L-ectoine to yield (4S,5S)-5-hydroxyectoine.</text>
</comment>
<keyword evidence="6" id="KW-0223">Dioxygenase</keyword>
<name>A0A542XGP4_9MICO</name>
<reference evidence="12 13" key="1">
    <citation type="submission" date="2019-06" db="EMBL/GenBank/DDBJ databases">
        <title>Sequencing the genomes of 1000 actinobacteria strains.</title>
        <authorList>
            <person name="Klenk H.-P."/>
        </authorList>
    </citation>
    <scope>NUCLEOTIDE SEQUENCE [LARGE SCALE GENOMIC DNA]</scope>
    <source>
        <strain evidence="12 13">DSM 24617</strain>
    </source>
</reference>
<evidence type="ECO:0000256" key="8">
    <source>
        <dbReference type="ARBA" id="ARBA00023004"/>
    </source>
</evidence>
<dbReference type="SUPFAM" id="SSF51197">
    <property type="entry name" value="Clavaminate synthase-like"/>
    <property type="match status" value="1"/>
</dbReference>
<dbReference type="PANTHER" id="PTHR20883:SF48">
    <property type="entry name" value="ECTOINE DIOXYGENASE"/>
    <property type="match status" value="1"/>
</dbReference>
<comment type="similarity">
    <text evidence="3">Belongs to the PhyH family. EctD subfamily.</text>
</comment>